<dbReference type="EMBL" id="FOBV01000009">
    <property type="protein sequence ID" value="SEM93536.1"/>
    <property type="molecule type" value="Genomic_DNA"/>
</dbReference>
<name>A0A1H8CEU5_9FLAO</name>
<evidence type="ECO:0000313" key="2">
    <source>
        <dbReference type="Proteomes" id="UP000199450"/>
    </source>
</evidence>
<dbReference type="Proteomes" id="UP000199450">
    <property type="component" value="Unassembled WGS sequence"/>
</dbReference>
<proteinExistence type="predicted"/>
<dbReference type="RefSeq" id="WP_090001301.1">
    <property type="nucleotide sequence ID" value="NZ_FOBV01000009.1"/>
</dbReference>
<keyword evidence="2" id="KW-1185">Reference proteome</keyword>
<accession>A0A1H8CEU5</accession>
<dbReference type="STRING" id="295069.SAMN05421856_10924"/>
<protein>
    <submittedName>
        <fullName evidence="1">Uncharacterized protein</fullName>
    </submittedName>
</protein>
<gene>
    <name evidence="1" type="ORF">SAMN05421856_10924</name>
</gene>
<sequence>MNNTEELEKNLNDLLYNEKEGLLMNFHFNKGIDYNKLDKLYEYLEQFKSNYKLESYVPKRIMFILIGIMPSLYMDINLYSDDSQVQQEYFEVIYKLDTALMMCLNPDLEDPFINTPLKDL</sequence>
<dbReference type="AlphaFoldDB" id="A0A1H8CEU5"/>
<organism evidence="1 2">
    <name type="scientific">Chryseobacterium taichungense</name>
    <dbReference type="NCBI Taxonomy" id="295069"/>
    <lineage>
        <taxon>Bacteria</taxon>
        <taxon>Pseudomonadati</taxon>
        <taxon>Bacteroidota</taxon>
        <taxon>Flavobacteriia</taxon>
        <taxon>Flavobacteriales</taxon>
        <taxon>Weeksellaceae</taxon>
        <taxon>Chryseobacterium group</taxon>
        <taxon>Chryseobacterium</taxon>
    </lineage>
</organism>
<reference evidence="2" key="1">
    <citation type="submission" date="2016-10" db="EMBL/GenBank/DDBJ databases">
        <authorList>
            <person name="Varghese N."/>
            <person name="Submissions S."/>
        </authorList>
    </citation>
    <scope>NUCLEOTIDE SEQUENCE [LARGE SCALE GENOMIC DNA]</scope>
    <source>
        <strain evidence="2">DSM 17453</strain>
    </source>
</reference>
<evidence type="ECO:0000313" key="1">
    <source>
        <dbReference type="EMBL" id="SEM93536.1"/>
    </source>
</evidence>
<dbReference type="OrthoDB" id="1494897at2"/>